<keyword evidence="1" id="KW-0472">Membrane</keyword>
<keyword evidence="1" id="KW-1133">Transmembrane helix</keyword>
<name>A0A0A9A1A7_ARUDO</name>
<proteinExistence type="predicted"/>
<evidence type="ECO:0000256" key="1">
    <source>
        <dbReference type="SAM" id="Phobius"/>
    </source>
</evidence>
<evidence type="ECO:0000313" key="2">
    <source>
        <dbReference type="EMBL" id="JAD45429.1"/>
    </source>
</evidence>
<dbReference type="EMBL" id="GBRH01252466">
    <property type="protein sequence ID" value="JAD45429.1"/>
    <property type="molecule type" value="Transcribed_RNA"/>
</dbReference>
<protein>
    <submittedName>
        <fullName evidence="2">Uncharacterized protein</fullName>
    </submittedName>
</protein>
<dbReference type="AlphaFoldDB" id="A0A0A9A1A7"/>
<sequence>MFQHFIISFSVVSSWFHAVVTINFSSLTNYDW</sequence>
<reference evidence="2" key="1">
    <citation type="submission" date="2014-09" db="EMBL/GenBank/DDBJ databases">
        <authorList>
            <person name="Magalhaes I.L.F."/>
            <person name="Oliveira U."/>
            <person name="Santos F.R."/>
            <person name="Vidigal T.H.D.A."/>
            <person name="Brescovit A.D."/>
            <person name="Santos A.J."/>
        </authorList>
    </citation>
    <scope>NUCLEOTIDE SEQUENCE</scope>
    <source>
        <tissue evidence="2">Shoot tissue taken approximately 20 cm above the soil surface</tissue>
    </source>
</reference>
<reference evidence="2" key="2">
    <citation type="journal article" date="2015" name="Data Brief">
        <title>Shoot transcriptome of the giant reed, Arundo donax.</title>
        <authorList>
            <person name="Barrero R.A."/>
            <person name="Guerrero F.D."/>
            <person name="Moolhuijzen P."/>
            <person name="Goolsby J.A."/>
            <person name="Tidwell J."/>
            <person name="Bellgard S.E."/>
            <person name="Bellgard M.I."/>
        </authorList>
    </citation>
    <scope>NUCLEOTIDE SEQUENCE</scope>
    <source>
        <tissue evidence="2">Shoot tissue taken approximately 20 cm above the soil surface</tissue>
    </source>
</reference>
<accession>A0A0A9A1A7</accession>
<feature type="transmembrane region" description="Helical" evidence="1">
    <location>
        <begin position="6"/>
        <end position="27"/>
    </location>
</feature>
<organism evidence="2">
    <name type="scientific">Arundo donax</name>
    <name type="common">Giant reed</name>
    <name type="synonym">Donax arundinaceus</name>
    <dbReference type="NCBI Taxonomy" id="35708"/>
    <lineage>
        <taxon>Eukaryota</taxon>
        <taxon>Viridiplantae</taxon>
        <taxon>Streptophyta</taxon>
        <taxon>Embryophyta</taxon>
        <taxon>Tracheophyta</taxon>
        <taxon>Spermatophyta</taxon>
        <taxon>Magnoliopsida</taxon>
        <taxon>Liliopsida</taxon>
        <taxon>Poales</taxon>
        <taxon>Poaceae</taxon>
        <taxon>PACMAD clade</taxon>
        <taxon>Arundinoideae</taxon>
        <taxon>Arundineae</taxon>
        <taxon>Arundo</taxon>
    </lineage>
</organism>
<keyword evidence="1" id="KW-0812">Transmembrane</keyword>